<dbReference type="Gene3D" id="3.40.50.720">
    <property type="entry name" value="NAD(P)-binding Rossmann-like Domain"/>
    <property type="match status" value="1"/>
</dbReference>
<dbReference type="InterPro" id="IPR055170">
    <property type="entry name" value="GFO_IDH_MocA-like_dom"/>
</dbReference>
<evidence type="ECO:0000313" key="8">
    <source>
        <dbReference type="Proteomes" id="UP000830158"/>
    </source>
</evidence>
<keyword evidence="2" id="KW-0560">Oxidoreductase</keyword>
<dbReference type="InterPro" id="IPR000683">
    <property type="entry name" value="Gfo/Idh/MocA-like_OxRdtase_N"/>
</dbReference>
<dbReference type="SUPFAM" id="SSF55347">
    <property type="entry name" value="Glyceraldehyde-3-phosphate dehydrogenase-like, C-terminal domain"/>
    <property type="match status" value="1"/>
</dbReference>
<dbReference type="InterPro" id="IPR051317">
    <property type="entry name" value="Gfo/Idh/MocA_oxidoreduct"/>
</dbReference>
<dbReference type="InterPro" id="IPR003692">
    <property type="entry name" value="Hydantoinase_B"/>
</dbReference>
<feature type="domain" description="Gfo/Idh/MocA-like oxidoreductase N-terminal" evidence="4">
    <location>
        <begin position="552"/>
        <end position="669"/>
    </location>
</feature>
<feature type="domain" description="Hydantoinase B/oxoprolinase" evidence="5">
    <location>
        <begin position="11"/>
        <end position="516"/>
    </location>
</feature>
<feature type="compositionally biased region" description="Basic residues" evidence="3">
    <location>
        <begin position="530"/>
        <end position="541"/>
    </location>
</feature>
<evidence type="ECO:0000259" key="5">
    <source>
        <dbReference type="Pfam" id="PF02538"/>
    </source>
</evidence>
<dbReference type="EMBL" id="CP091196">
    <property type="protein sequence ID" value="UQS23813.1"/>
    <property type="molecule type" value="Genomic_DNA"/>
</dbReference>
<protein>
    <submittedName>
        <fullName evidence="7">Hydantoinase B/oxoprolinase family protein</fullName>
    </submittedName>
</protein>
<dbReference type="Gene3D" id="3.30.360.10">
    <property type="entry name" value="Dihydrodipicolinate Reductase, domain 2"/>
    <property type="match status" value="1"/>
</dbReference>
<dbReference type="Pfam" id="PF02538">
    <property type="entry name" value="Hydantoinase_B"/>
    <property type="match status" value="1"/>
</dbReference>
<feature type="region of interest" description="Disordered" evidence="3">
    <location>
        <begin position="519"/>
        <end position="546"/>
    </location>
</feature>
<name>A0ABY4NUT3_9PSEU</name>
<evidence type="ECO:0000259" key="4">
    <source>
        <dbReference type="Pfam" id="PF01408"/>
    </source>
</evidence>
<proteinExistence type="inferred from homology"/>
<organism evidence="7 8">
    <name type="scientific">Amycolatopsis thermalba</name>
    <dbReference type="NCBI Taxonomy" id="944492"/>
    <lineage>
        <taxon>Bacteria</taxon>
        <taxon>Bacillati</taxon>
        <taxon>Actinomycetota</taxon>
        <taxon>Actinomycetes</taxon>
        <taxon>Pseudonocardiales</taxon>
        <taxon>Pseudonocardiaceae</taxon>
        <taxon>Amycolatopsis</taxon>
    </lineage>
</organism>
<evidence type="ECO:0000313" key="7">
    <source>
        <dbReference type="EMBL" id="UQS23813.1"/>
    </source>
</evidence>
<reference evidence="7" key="1">
    <citation type="submission" date="2022-01" db="EMBL/GenBank/DDBJ databases">
        <title>PSI-footprinting approach for the identification of protein synthesis inhibitor producers.</title>
        <authorList>
            <person name="Handel F."/>
            <person name="Kulik A."/>
            <person name="Wex K.W."/>
            <person name="Berscheid A."/>
            <person name="Saur J.S."/>
            <person name="Winkler A."/>
            <person name="Wibberg D."/>
            <person name="Kalinowski J."/>
            <person name="Broetz-Oesterhelt H."/>
            <person name="Mast Y."/>
        </authorList>
    </citation>
    <scope>NUCLEOTIDE SEQUENCE</scope>
    <source>
        <strain evidence="7">KNN 49.3e</strain>
    </source>
</reference>
<dbReference type="PANTHER" id="PTHR43708">
    <property type="entry name" value="CONSERVED EXPRESSED OXIDOREDUCTASE (EUROFUNG)"/>
    <property type="match status" value="1"/>
</dbReference>
<dbReference type="Pfam" id="PF01408">
    <property type="entry name" value="GFO_IDH_MocA"/>
    <property type="match status" value="1"/>
</dbReference>
<gene>
    <name evidence="7" type="ORF">L1857_13730</name>
</gene>
<comment type="similarity">
    <text evidence="1">Belongs to the Gfo/Idh/MocA family.</text>
</comment>
<evidence type="ECO:0000256" key="3">
    <source>
        <dbReference type="SAM" id="MobiDB-lite"/>
    </source>
</evidence>
<dbReference type="SUPFAM" id="SSF51735">
    <property type="entry name" value="NAD(P)-binding Rossmann-fold domains"/>
    <property type="match status" value="1"/>
</dbReference>
<keyword evidence="8" id="KW-1185">Reference proteome</keyword>
<dbReference type="PANTHER" id="PTHR43708:SF5">
    <property type="entry name" value="CONSERVED EXPRESSED OXIDOREDUCTASE (EUROFUNG)-RELATED"/>
    <property type="match status" value="1"/>
</dbReference>
<feature type="domain" description="GFO/IDH/MocA-like oxidoreductase" evidence="6">
    <location>
        <begin position="679"/>
        <end position="797"/>
    </location>
</feature>
<dbReference type="InterPro" id="IPR036291">
    <property type="entry name" value="NAD(P)-bd_dom_sf"/>
</dbReference>
<dbReference type="Proteomes" id="UP000830158">
    <property type="component" value="Chromosome"/>
</dbReference>
<feature type="region of interest" description="Disordered" evidence="3">
    <location>
        <begin position="800"/>
        <end position="843"/>
    </location>
</feature>
<evidence type="ECO:0000259" key="6">
    <source>
        <dbReference type="Pfam" id="PF22725"/>
    </source>
</evidence>
<evidence type="ECO:0000256" key="1">
    <source>
        <dbReference type="ARBA" id="ARBA00010928"/>
    </source>
</evidence>
<dbReference type="Pfam" id="PF22725">
    <property type="entry name" value="GFO_IDH_MocA_C3"/>
    <property type="match status" value="1"/>
</dbReference>
<accession>A0ABY4NUT3</accession>
<feature type="compositionally biased region" description="Basic and acidic residues" evidence="3">
    <location>
        <begin position="801"/>
        <end position="829"/>
    </location>
</feature>
<evidence type="ECO:0000256" key="2">
    <source>
        <dbReference type="ARBA" id="ARBA00023002"/>
    </source>
</evidence>
<sequence>MTHTEGKTMQDPVLVEVIGSALSSIVEEMGETLVRAAYSTNIKERRDCTASLFDAAGRMLAQDEGGSPLHLGSLMGIVDEITRRYPADTIEDGDTFIGNDPFTGGGSHLPDIVLVSPVFLDGEITAWVANLAHHADFGDRGHAHIFQEGLRIPPVRLMRRGELQTDLFELILLNCQVPHERRADLRAQIAANRLAVTRYTELAGRYGRDTLVAAAAALLDYTERRTRAAIAKVPDGTYTFTDRFDCPELDDELDLGVTVTVHGDEVTFDFTAPPQVRASVNVVWTALYAAVYYSLKTLVDPDIVPNAGLHRPVTINAPRGSVLNCVEPAAVNGRSETCQRVVDLIHGALATAVPETVTAASNGANTGVHFSGVDSRTGRYFVYLETIGGGCGARLGKDGMDGVQVHMTNTSNLPVEALETEYPLVVEEYALIDDSGGDGRTRGGMGIRRTVRVEETDVHFWLDTSRQRSRPWGLFGGGPGASAGVELSEGAQPVEHGYTRLQPGDRVSILTAGAGGLRATVRTRPGPGPPRRRRRPHLRGTRPHDLRGGSMIRTAVIGFGVSGRIFHAPFLAADENFSLDFIVTGNPERAAHAEAEYPQATVLATPGELFTRDLDLVVIGTPPATHAELAATALDHGLHVVVDKPFTVTSAQGEALIEHARRAGRVLTVFQNRRWDGDFRTLRRLVEDGELGRVHTFESRFEWWKPQGPRDWKAHASAAQGGGILYDLGTHLIDQAIQLSGPVERVHADLARRGAGDADDDTFVVLTHENGTRSRLFMSGLAALPGPRFHVLGDRAGYTKHGLDPQEDALKSGARPGDDGFGREPEDHWGTLGVRGNTRRVEPEPGDYGEFYRLLATAIDRGGQPPVDPRDAVDVLRIIERAHARKGDLSR</sequence>